<gene>
    <name evidence="2" type="ORF">BJ970_003481</name>
</gene>
<dbReference type="EMBL" id="JACHIW010000001">
    <property type="protein sequence ID" value="MBB5155947.1"/>
    <property type="molecule type" value="Genomic_DNA"/>
</dbReference>
<sequence>MALQPLVNLSWLTACGGDLPPRVQRPAEEQEQHRAQQQPNEAFGMPAPQYRRGQTRSWERATALGIPEWQPWQCIPS</sequence>
<feature type="compositionally biased region" description="Basic and acidic residues" evidence="1">
    <location>
        <begin position="25"/>
        <end position="34"/>
    </location>
</feature>
<organism evidence="2 3">
    <name type="scientific">Saccharopolyspora phatthalungensis</name>
    <dbReference type="NCBI Taxonomy" id="664693"/>
    <lineage>
        <taxon>Bacteria</taxon>
        <taxon>Bacillati</taxon>
        <taxon>Actinomycetota</taxon>
        <taxon>Actinomycetes</taxon>
        <taxon>Pseudonocardiales</taxon>
        <taxon>Pseudonocardiaceae</taxon>
        <taxon>Saccharopolyspora</taxon>
    </lineage>
</organism>
<dbReference type="Proteomes" id="UP000584374">
    <property type="component" value="Unassembled WGS sequence"/>
</dbReference>
<feature type="region of interest" description="Disordered" evidence="1">
    <location>
        <begin position="18"/>
        <end position="56"/>
    </location>
</feature>
<comment type="caution">
    <text evidence="2">The sequence shown here is derived from an EMBL/GenBank/DDBJ whole genome shotgun (WGS) entry which is preliminary data.</text>
</comment>
<evidence type="ECO:0000313" key="3">
    <source>
        <dbReference type="Proteomes" id="UP000584374"/>
    </source>
</evidence>
<evidence type="ECO:0000313" key="2">
    <source>
        <dbReference type="EMBL" id="MBB5155947.1"/>
    </source>
</evidence>
<evidence type="ECO:0000256" key="1">
    <source>
        <dbReference type="SAM" id="MobiDB-lite"/>
    </source>
</evidence>
<protein>
    <submittedName>
        <fullName evidence="2">Uncharacterized protein</fullName>
    </submittedName>
</protein>
<proteinExistence type="predicted"/>
<name>A0A840Q7N1_9PSEU</name>
<keyword evidence="3" id="KW-1185">Reference proteome</keyword>
<accession>A0A840Q7N1</accession>
<dbReference type="AlphaFoldDB" id="A0A840Q7N1"/>
<reference evidence="2 3" key="1">
    <citation type="submission" date="2020-08" db="EMBL/GenBank/DDBJ databases">
        <title>Sequencing the genomes of 1000 actinobacteria strains.</title>
        <authorList>
            <person name="Klenk H.-P."/>
        </authorList>
    </citation>
    <scope>NUCLEOTIDE SEQUENCE [LARGE SCALE GENOMIC DNA]</scope>
    <source>
        <strain evidence="2 3">DSM 45584</strain>
    </source>
</reference>